<dbReference type="EMBL" id="JACHGY010000001">
    <property type="protein sequence ID" value="MBB6430376.1"/>
    <property type="molecule type" value="Genomic_DNA"/>
</dbReference>
<dbReference type="AlphaFoldDB" id="A0A7X0H6V2"/>
<feature type="binding site" evidence="10">
    <location>
        <position position="124"/>
    </location>
    <ligand>
        <name>Mg(2+)</name>
        <dbReference type="ChEBI" id="CHEBI:18420"/>
        <label>1</label>
        <note>catalytic</note>
    </ligand>
</feature>
<evidence type="ECO:0000313" key="11">
    <source>
        <dbReference type="EMBL" id="MBB6430376.1"/>
    </source>
</evidence>
<feature type="binding site" evidence="10">
    <location>
        <position position="69"/>
    </location>
    <ligand>
        <name>Mg(2+)</name>
        <dbReference type="ChEBI" id="CHEBI:18420"/>
        <label>1</label>
        <note>catalytic</note>
    </ligand>
</feature>
<dbReference type="RefSeq" id="WP_184677896.1">
    <property type="nucleotide sequence ID" value="NZ_JACHGY010000001.1"/>
</dbReference>
<dbReference type="GO" id="GO:0046872">
    <property type="term" value="F:metal ion binding"/>
    <property type="evidence" value="ECO:0007669"/>
    <property type="project" value="UniProtKB-KW"/>
</dbReference>
<dbReference type="Proteomes" id="UP000541810">
    <property type="component" value="Unassembled WGS sequence"/>
</dbReference>
<comment type="catalytic activity">
    <reaction evidence="7">
        <text>adenosine 2',5'-bisphosphate + H2O = AMP + phosphate</text>
        <dbReference type="Rhea" id="RHEA:77643"/>
        <dbReference type="ChEBI" id="CHEBI:15377"/>
        <dbReference type="ChEBI" id="CHEBI:43474"/>
        <dbReference type="ChEBI" id="CHEBI:194156"/>
        <dbReference type="ChEBI" id="CHEBI:456215"/>
        <dbReference type="EC" id="3.1.3.7"/>
    </reaction>
    <physiologicalReaction direction="left-to-right" evidence="7">
        <dbReference type="Rhea" id="RHEA:77644"/>
    </physiologicalReaction>
</comment>
<reference evidence="11 12" key="1">
    <citation type="submission" date="2020-08" db="EMBL/GenBank/DDBJ databases">
        <title>Genomic Encyclopedia of Type Strains, Phase IV (KMG-IV): sequencing the most valuable type-strain genomes for metagenomic binning, comparative biology and taxonomic classification.</title>
        <authorList>
            <person name="Goeker M."/>
        </authorList>
    </citation>
    <scope>NUCLEOTIDE SEQUENCE [LARGE SCALE GENOMIC DNA]</scope>
    <source>
        <strain evidence="11 12">DSM 103725</strain>
    </source>
</reference>
<feature type="binding site" evidence="10">
    <location>
        <position position="122"/>
    </location>
    <ligand>
        <name>Mg(2+)</name>
        <dbReference type="ChEBI" id="CHEBI:18420"/>
        <label>1</label>
        <note>catalytic</note>
    </ligand>
</feature>
<evidence type="ECO:0000256" key="9">
    <source>
        <dbReference type="ARBA" id="ARBA00044484"/>
    </source>
</evidence>
<dbReference type="InterPro" id="IPR020550">
    <property type="entry name" value="Inositol_monophosphatase_CS"/>
</dbReference>
<comment type="similarity">
    <text evidence="2">Belongs to the inositol monophosphatase superfamily.</text>
</comment>
<dbReference type="Gene3D" id="3.30.540.10">
    <property type="entry name" value="Fructose-1,6-Bisphosphatase, subunit A, domain 1"/>
    <property type="match status" value="1"/>
</dbReference>
<dbReference type="CDD" id="cd01517">
    <property type="entry name" value="PAP_phosphatase"/>
    <property type="match status" value="1"/>
</dbReference>
<evidence type="ECO:0000313" key="12">
    <source>
        <dbReference type="Proteomes" id="UP000541810"/>
    </source>
</evidence>
<protein>
    <recommendedName>
        <fullName evidence="3">3'(2'),5'-bisphosphate nucleotidase</fullName>
        <ecNumber evidence="3">3.1.3.7</ecNumber>
    </recommendedName>
</protein>
<dbReference type="GO" id="GO:0046854">
    <property type="term" value="P:phosphatidylinositol phosphate biosynthetic process"/>
    <property type="evidence" value="ECO:0007669"/>
    <property type="project" value="InterPro"/>
</dbReference>
<evidence type="ECO:0000256" key="5">
    <source>
        <dbReference type="ARBA" id="ARBA00022801"/>
    </source>
</evidence>
<keyword evidence="12" id="KW-1185">Reference proteome</keyword>
<dbReference type="InterPro" id="IPR006239">
    <property type="entry name" value="DPNP"/>
</dbReference>
<dbReference type="PANTHER" id="PTHR43200:SF6">
    <property type="entry name" value="3'(2'),5'-BISPHOSPHATE NUCLEOTIDASE"/>
    <property type="match status" value="1"/>
</dbReference>
<feature type="binding site" evidence="10">
    <location>
        <position position="125"/>
    </location>
    <ligand>
        <name>Mg(2+)</name>
        <dbReference type="ChEBI" id="CHEBI:18420"/>
        <label>1</label>
        <note>catalytic</note>
    </ligand>
</feature>
<organism evidence="11 12">
    <name type="scientific">Algisphaera agarilytica</name>
    <dbReference type="NCBI Taxonomy" id="1385975"/>
    <lineage>
        <taxon>Bacteria</taxon>
        <taxon>Pseudomonadati</taxon>
        <taxon>Planctomycetota</taxon>
        <taxon>Phycisphaerae</taxon>
        <taxon>Phycisphaerales</taxon>
        <taxon>Phycisphaeraceae</taxon>
        <taxon>Algisphaera</taxon>
    </lineage>
</organism>
<evidence type="ECO:0000256" key="10">
    <source>
        <dbReference type="PIRSR" id="PIRSR600760-2"/>
    </source>
</evidence>
<evidence type="ECO:0000256" key="2">
    <source>
        <dbReference type="ARBA" id="ARBA00009759"/>
    </source>
</evidence>
<dbReference type="NCBIfam" id="TIGR01330">
    <property type="entry name" value="bisphos_HAL2"/>
    <property type="match status" value="1"/>
</dbReference>
<dbReference type="PROSITE" id="PS00630">
    <property type="entry name" value="IMP_2"/>
    <property type="match status" value="1"/>
</dbReference>
<dbReference type="GO" id="GO:0008441">
    <property type="term" value="F:3'(2'),5'-bisphosphate nucleotidase activity"/>
    <property type="evidence" value="ECO:0007669"/>
    <property type="project" value="UniProtKB-EC"/>
</dbReference>
<evidence type="ECO:0000256" key="7">
    <source>
        <dbReference type="ARBA" id="ARBA00044466"/>
    </source>
</evidence>
<comment type="cofactor">
    <cofactor evidence="1 10">
        <name>Mg(2+)</name>
        <dbReference type="ChEBI" id="CHEBI:18420"/>
    </cofactor>
</comment>
<dbReference type="PANTHER" id="PTHR43200">
    <property type="entry name" value="PHOSPHATASE"/>
    <property type="match status" value="1"/>
</dbReference>
<feature type="binding site" evidence="10">
    <location>
        <position position="262"/>
    </location>
    <ligand>
        <name>Mg(2+)</name>
        <dbReference type="ChEBI" id="CHEBI:18420"/>
        <label>1</label>
        <note>catalytic</note>
    </ligand>
</feature>
<keyword evidence="4 10" id="KW-0479">Metal-binding</keyword>
<dbReference type="PRINTS" id="PR00377">
    <property type="entry name" value="IMPHPHTASES"/>
</dbReference>
<evidence type="ECO:0000256" key="8">
    <source>
        <dbReference type="ARBA" id="ARBA00044479"/>
    </source>
</evidence>
<gene>
    <name evidence="11" type="ORF">HNQ40_002182</name>
</gene>
<dbReference type="GO" id="GO:0000103">
    <property type="term" value="P:sulfate assimilation"/>
    <property type="evidence" value="ECO:0007669"/>
    <property type="project" value="TreeGrafter"/>
</dbReference>
<keyword evidence="6 10" id="KW-0460">Magnesium</keyword>
<comment type="catalytic activity">
    <reaction evidence="8">
        <text>adenosine 3',5'-bisphosphate + H2O = AMP + phosphate</text>
        <dbReference type="Rhea" id="RHEA:10040"/>
        <dbReference type="ChEBI" id="CHEBI:15377"/>
        <dbReference type="ChEBI" id="CHEBI:43474"/>
        <dbReference type="ChEBI" id="CHEBI:58343"/>
        <dbReference type="ChEBI" id="CHEBI:456215"/>
        <dbReference type="EC" id="3.1.3.7"/>
    </reaction>
    <physiologicalReaction direction="left-to-right" evidence="8">
        <dbReference type="Rhea" id="RHEA:10041"/>
    </physiologicalReaction>
</comment>
<name>A0A7X0H6V2_9BACT</name>
<evidence type="ECO:0000256" key="1">
    <source>
        <dbReference type="ARBA" id="ARBA00001946"/>
    </source>
</evidence>
<dbReference type="InterPro" id="IPR020583">
    <property type="entry name" value="Inositol_monoP_metal-BS"/>
</dbReference>
<dbReference type="Gene3D" id="3.40.190.80">
    <property type="match status" value="1"/>
</dbReference>
<comment type="caution">
    <text evidence="11">The sequence shown here is derived from an EMBL/GenBank/DDBJ whole genome shotgun (WGS) entry which is preliminary data.</text>
</comment>
<keyword evidence="5 11" id="KW-0378">Hydrolase</keyword>
<comment type="catalytic activity">
    <reaction evidence="9">
        <text>3'-phosphoadenylyl sulfate + H2O = adenosine 5'-phosphosulfate + phosphate</text>
        <dbReference type="Rhea" id="RHEA:77639"/>
        <dbReference type="ChEBI" id="CHEBI:15377"/>
        <dbReference type="ChEBI" id="CHEBI:43474"/>
        <dbReference type="ChEBI" id="CHEBI:58243"/>
        <dbReference type="ChEBI" id="CHEBI:58339"/>
        <dbReference type="EC" id="3.1.3.7"/>
    </reaction>
    <physiologicalReaction direction="left-to-right" evidence="9">
        <dbReference type="Rhea" id="RHEA:77640"/>
    </physiologicalReaction>
</comment>
<dbReference type="Pfam" id="PF00459">
    <property type="entry name" value="Inositol_P"/>
    <property type="match status" value="1"/>
</dbReference>
<dbReference type="InterPro" id="IPR000760">
    <property type="entry name" value="Inositol_monophosphatase-like"/>
</dbReference>
<evidence type="ECO:0000256" key="6">
    <source>
        <dbReference type="ARBA" id="ARBA00022842"/>
    </source>
</evidence>
<sequence>MKYESELQIAVSAVRAASKVCQQVQANLVTAATLEKKDKSPVTVADFASQAVVCGALKAAFPGVPVVGEEDSKELREDEAAELRAKVAQHAGMSEAEALEAIDHGGFDPASDPGVTTYWTLDPIDGTKGFLRGEQYAVALGLIENGKVVLGVLGCPNLDGGLLMTAVRGEGAKKLSIDGEGTDGETVGVSDIEDVSQANFCESVESGHSDQDASVKIASELGITAEPYRIDSQCKYAAVARGNAAIYLRLPTRPGYREKIWDHAAGMIVVEEAGGTVTDVLGKPVDFSLGRTLENNRGIIATNGKFHERVVEVVSGAITVVD</sequence>
<dbReference type="InterPro" id="IPR051090">
    <property type="entry name" value="Inositol_monoP_superfamily"/>
</dbReference>
<evidence type="ECO:0000256" key="4">
    <source>
        <dbReference type="ARBA" id="ARBA00022723"/>
    </source>
</evidence>
<proteinExistence type="inferred from homology"/>
<dbReference type="EC" id="3.1.3.7" evidence="3"/>
<dbReference type="PROSITE" id="PS00629">
    <property type="entry name" value="IMP_1"/>
    <property type="match status" value="1"/>
</dbReference>
<dbReference type="SUPFAM" id="SSF56655">
    <property type="entry name" value="Carbohydrate phosphatase"/>
    <property type="match status" value="1"/>
</dbReference>
<accession>A0A7X0H6V2</accession>
<dbReference type="FunFam" id="3.40.190.80:FF:000003">
    <property type="entry name" value="PAP-specific phosphatase HAL2-like"/>
    <property type="match status" value="1"/>
</dbReference>
<evidence type="ECO:0000256" key="3">
    <source>
        <dbReference type="ARBA" id="ARBA00012633"/>
    </source>
</evidence>